<dbReference type="PRINTS" id="PR00417">
    <property type="entry name" value="PRTPISMRASEI"/>
</dbReference>
<dbReference type="InterPro" id="IPR003602">
    <property type="entry name" value="Topo_IA_DNA-bd_dom"/>
</dbReference>
<dbReference type="GO" id="GO:0043597">
    <property type="term" value="C:cytoplasmic replication fork"/>
    <property type="evidence" value="ECO:0007669"/>
    <property type="project" value="TreeGrafter"/>
</dbReference>
<dbReference type="CDD" id="cd03362">
    <property type="entry name" value="TOPRIM_TopoIA_TopoIII"/>
    <property type="match status" value="1"/>
</dbReference>
<dbReference type="InterPro" id="IPR013825">
    <property type="entry name" value="Topo_IA_cen_sub2"/>
</dbReference>
<dbReference type="EMBL" id="FOTS01000035">
    <property type="protein sequence ID" value="SFM04452.1"/>
    <property type="molecule type" value="Genomic_DNA"/>
</dbReference>
<gene>
    <name evidence="8" type="primary">topB</name>
    <name evidence="12" type="ORF">SAMN04490355_103544</name>
</gene>
<reference evidence="13" key="1">
    <citation type="submission" date="2016-10" db="EMBL/GenBank/DDBJ databases">
        <authorList>
            <person name="Varghese N."/>
            <person name="Submissions S."/>
        </authorList>
    </citation>
    <scope>NUCLEOTIDE SEQUENCE [LARGE SCALE GENOMIC DNA]</scope>
    <source>
        <strain evidence="13">DSM 13327</strain>
    </source>
</reference>
<feature type="site" description="Interaction with DNA" evidence="8">
    <location>
        <position position="168"/>
    </location>
</feature>
<evidence type="ECO:0000313" key="13">
    <source>
        <dbReference type="Proteomes" id="UP000199520"/>
    </source>
</evidence>
<dbReference type="SMART" id="SM00493">
    <property type="entry name" value="TOPRIM"/>
    <property type="match status" value="1"/>
</dbReference>
<dbReference type="Gene3D" id="2.70.20.10">
    <property type="entry name" value="Topoisomerase I, domain 3"/>
    <property type="match status" value="1"/>
</dbReference>
<dbReference type="PROSITE" id="PS00396">
    <property type="entry name" value="TOPO_IA_1"/>
    <property type="match status" value="1"/>
</dbReference>
<dbReference type="InterPro" id="IPR003601">
    <property type="entry name" value="Topo_IA_2"/>
</dbReference>
<evidence type="ECO:0000256" key="8">
    <source>
        <dbReference type="HAMAP-Rule" id="MF_00953"/>
    </source>
</evidence>
<dbReference type="Pfam" id="PF01131">
    <property type="entry name" value="Topoisom_bac"/>
    <property type="match status" value="1"/>
</dbReference>
<keyword evidence="5 8" id="KW-0799">Topoisomerase</keyword>
<dbReference type="PROSITE" id="PS52039">
    <property type="entry name" value="TOPO_IA_2"/>
    <property type="match status" value="1"/>
</dbReference>
<dbReference type="NCBIfam" id="TIGR01056">
    <property type="entry name" value="topB"/>
    <property type="match status" value="1"/>
</dbReference>
<proteinExistence type="inferred from homology"/>
<dbReference type="GO" id="GO:0006310">
    <property type="term" value="P:DNA recombination"/>
    <property type="evidence" value="ECO:0007669"/>
    <property type="project" value="TreeGrafter"/>
</dbReference>
<dbReference type="Pfam" id="PF01751">
    <property type="entry name" value="Toprim"/>
    <property type="match status" value="1"/>
</dbReference>
<keyword evidence="6 8" id="KW-0238">DNA-binding</keyword>
<keyword evidence="4 8" id="KW-0460">Magnesium</keyword>
<evidence type="ECO:0000256" key="5">
    <source>
        <dbReference type="ARBA" id="ARBA00023029"/>
    </source>
</evidence>
<evidence type="ECO:0000256" key="6">
    <source>
        <dbReference type="ARBA" id="ARBA00023125"/>
    </source>
</evidence>
<comment type="function">
    <text evidence="8">Releases the supercoiling and torsional tension of DNA, which is introduced during the DNA replication and transcription, by transiently cleaving and rejoining one strand of the DNA duplex. Introduces a single-strand break via transesterification at a target site in duplex DNA. The scissile phosphodiester is attacked by the catalytic tyrosine of the enzyme, resulting in the formation of a DNA-(5'-phosphotyrosyl)-enzyme intermediate and the expulsion of a 3'-OH DNA strand. The free DNA strand then undergoes passage around the unbroken strand, thus removing DNA supercoils. Finally, in the religation step, the DNA 3'-OH attacks the covalent intermediate to expel the active-site tyrosine and restore the DNA phosphodiester backbone.</text>
</comment>
<dbReference type="SMART" id="SM00437">
    <property type="entry name" value="TOP1Ac"/>
    <property type="match status" value="1"/>
</dbReference>
<dbReference type="HAMAP" id="MF_00953">
    <property type="entry name" value="Topoisom_3_prok"/>
    <property type="match status" value="1"/>
</dbReference>
<feature type="region of interest" description="Interaction with DNA" evidence="8">
    <location>
        <begin position="187"/>
        <end position="192"/>
    </location>
</feature>
<evidence type="ECO:0000256" key="2">
    <source>
        <dbReference type="ARBA" id="ARBA00009446"/>
    </source>
</evidence>
<evidence type="ECO:0000256" key="3">
    <source>
        <dbReference type="ARBA" id="ARBA00022723"/>
    </source>
</evidence>
<dbReference type="GO" id="GO:0006281">
    <property type="term" value="P:DNA repair"/>
    <property type="evidence" value="ECO:0007669"/>
    <property type="project" value="TreeGrafter"/>
</dbReference>
<dbReference type="GO" id="GO:0000287">
    <property type="term" value="F:magnesium ion binding"/>
    <property type="evidence" value="ECO:0007669"/>
    <property type="project" value="UniProtKB-UniRule"/>
</dbReference>
<dbReference type="InterPro" id="IPR005738">
    <property type="entry name" value="TopoIII"/>
</dbReference>
<feature type="binding site" evidence="8">
    <location>
        <position position="9"/>
    </location>
    <ligand>
        <name>Mg(2+)</name>
        <dbReference type="ChEBI" id="CHEBI:18420"/>
        <note>catalytic</note>
    </ligand>
</feature>
<dbReference type="InterPro" id="IPR023406">
    <property type="entry name" value="Topo_IA_AS"/>
</dbReference>
<feature type="domain" description="Topo IA-type catalytic" evidence="11">
    <location>
        <begin position="153"/>
        <end position="595"/>
    </location>
</feature>
<dbReference type="InterPro" id="IPR023405">
    <property type="entry name" value="Topo_IA_core_domain"/>
</dbReference>
<comment type="catalytic activity">
    <reaction evidence="1 8">
        <text>ATP-independent breakage of single-stranded DNA, followed by passage and rejoining.</text>
        <dbReference type="EC" id="5.6.2.1"/>
    </reaction>
</comment>
<dbReference type="GO" id="GO:0003917">
    <property type="term" value="F:DNA topoisomerase type I (single strand cut, ATP-independent) activity"/>
    <property type="evidence" value="ECO:0007669"/>
    <property type="project" value="UniProtKB-UniRule"/>
</dbReference>
<accession>A0A1I4MM15</accession>
<feature type="binding site" evidence="8">
    <location>
        <position position="105"/>
    </location>
    <ligand>
        <name>Mg(2+)</name>
        <dbReference type="ChEBI" id="CHEBI:18420"/>
        <note>catalytic</note>
    </ligand>
</feature>
<dbReference type="CDD" id="cd00186">
    <property type="entry name" value="TOP1Ac"/>
    <property type="match status" value="1"/>
</dbReference>
<evidence type="ECO:0000313" key="12">
    <source>
        <dbReference type="EMBL" id="SFM04452.1"/>
    </source>
</evidence>
<dbReference type="PANTHER" id="PTHR11390:SF21">
    <property type="entry name" value="DNA TOPOISOMERASE 3-ALPHA"/>
    <property type="match status" value="1"/>
</dbReference>
<dbReference type="RefSeq" id="WP_090940064.1">
    <property type="nucleotide sequence ID" value="NZ_FOTS01000035.1"/>
</dbReference>
<dbReference type="GO" id="GO:0003677">
    <property type="term" value="F:DNA binding"/>
    <property type="evidence" value="ECO:0007669"/>
    <property type="project" value="UniProtKB-KW"/>
</dbReference>
<dbReference type="OrthoDB" id="9803554at2"/>
<comment type="caution">
    <text evidence="8">Lacks conserved residue(s) required for the propagation of feature annotation.</text>
</comment>
<evidence type="ECO:0000259" key="10">
    <source>
        <dbReference type="PROSITE" id="PS50880"/>
    </source>
</evidence>
<evidence type="ECO:0000256" key="7">
    <source>
        <dbReference type="ARBA" id="ARBA00023235"/>
    </source>
</evidence>
<dbReference type="PROSITE" id="PS50880">
    <property type="entry name" value="TOPRIM"/>
    <property type="match status" value="1"/>
</dbReference>
<dbReference type="NCBIfam" id="NF005829">
    <property type="entry name" value="PRK07726.1"/>
    <property type="match status" value="1"/>
</dbReference>
<dbReference type="PANTHER" id="PTHR11390">
    <property type="entry name" value="PROKARYOTIC DNA TOPOISOMERASE"/>
    <property type="match status" value="1"/>
</dbReference>
<evidence type="ECO:0000259" key="11">
    <source>
        <dbReference type="PROSITE" id="PS52039"/>
    </source>
</evidence>
<dbReference type="STRING" id="1123291.SAMN04490355_103544"/>
<evidence type="ECO:0000256" key="4">
    <source>
        <dbReference type="ARBA" id="ARBA00022842"/>
    </source>
</evidence>
<feature type="site" description="Interaction with DNA" evidence="8">
    <location>
        <position position="61"/>
    </location>
</feature>
<dbReference type="Gene3D" id="1.10.290.10">
    <property type="entry name" value="Topoisomerase I, domain 4"/>
    <property type="match status" value="1"/>
</dbReference>
<comment type="cofactor">
    <cofactor evidence="8">
        <name>Mg(2+)</name>
        <dbReference type="ChEBI" id="CHEBI:18420"/>
    </cofactor>
</comment>
<dbReference type="Gene3D" id="1.10.460.10">
    <property type="entry name" value="Topoisomerase I, domain 2"/>
    <property type="match status" value="1"/>
</dbReference>
<dbReference type="InterPro" id="IPR000380">
    <property type="entry name" value="Topo_IA"/>
</dbReference>
<feature type="site" description="Interaction with DNA" evidence="8">
    <location>
        <position position="176"/>
    </location>
</feature>
<dbReference type="InterPro" id="IPR013824">
    <property type="entry name" value="Topo_IA_cen_sub1"/>
</dbReference>
<evidence type="ECO:0000256" key="1">
    <source>
        <dbReference type="ARBA" id="ARBA00000213"/>
    </source>
</evidence>
<keyword evidence="3 8" id="KW-0479">Metal-binding</keyword>
<dbReference type="GO" id="GO:0006265">
    <property type="term" value="P:DNA topological change"/>
    <property type="evidence" value="ECO:0007669"/>
    <property type="project" value="UniProtKB-UniRule"/>
</dbReference>
<dbReference type="SUPFAM" id="SSF56712">
    <property type="entry name" value="Prokaryotic type I DNA topoisomerase"/>
    <property type="match status" value="1"/>
</dbReference>
<dbReference type="EC" id="5.6.2.1" evidence="8"/>
<keyword evidence="7 8" id="KW-0413">Isomerase</keyword>
<dbReference type="Proteomes" id="UP000199520">
    <property type="component" value="Unassembled WGS sequence"/>
</dbReference>
<dbReference type="InterPro" id="IPR013497">
    <property type="entry name" value="Topo_IA_cen"/>
</dbReference>
<name>A0A1I4MM15_9FIRM</name>
<dbReference type="InterPro" id="IPR034144">
    <property type="entry name" value="TOPRIM_TopoIII"/>
</dbReference>
<feature type="domain" description="Toprim" evidence="10">
    <location>
        <begin position="3"/>
        <end position="136"/>
    </location>
</feature>
<feature type="compositionally biased region" description="Basic and acidic residues" evidence="9">
    <location>
        <begin position="689"/>
        <end position="710"/>
    </location>
</feature>
<organism evidence="12 13">
    <name type="scientific">Pelosinus propionicus DSM 13327</name>
    <dbReference type="NCBI Taxonomy" id="1123291"/>
    <lineage>
        <taxon>Bacteria</taxon>
        <taxon>Bacillati</taxon>
        <taxon>Bacillota</taxon>
        <taxon>Negativicutes</taxon>
        <taxon>Selenomonadales</taxon>
        <taxon>Sporomusaceae</taxon>
        <taxon>Pelosinus</taxon>
    </lineage>
</organism>
<feature type="active site" description="O-(5'-phospho-DNA)-tyrosine intermediate" evidence="8">
    <location>
        <position position="311"/>
    </location>
</feature>
<protein>
    <recommendedName>
        <fullName evidence="8">DNA topoisomerase 3</fullName>
        <ecNumber evidence="8">5.6.2.1</ecNumber>
    </recommendedName>
    <alternativeName>
        <fullName evidence="8">DNA topoisomerase III</fullName>
    </alternativeName>
</protein>
<dbReference type="SMART" id="SM00436">
    <property type="entry name" value="TOP1Bc"/>
    <property type="match status" value="1"/>
</dbReference>
<dbReference type="AlphaFoldDB" id="A0A1I4MM15"/>
<feature type="site" description="Interaction with DNA" evidence="8">
    <location>
        <position position="313"/>
    </location>
</feature>
<evidence type="ECO:0000256" key="9">
    <source>
        <dbReference type="SAM" id="MobiDB-lite"/>
    </source>
</evidence>
<sequence length="730" mass="82460">MSKVLVLAEKPSVGRDLARVLRCNRKENGYFEGEKHIVTWALGHLVTLADPEVYDDKYKSWKLEDLPMLPSQLKLVVIKQSGKQFNTVKTQMTRKDVSEIVIATDAGREGELVARWIIEKAHINKPIKRLWISSVTDKAIQEGFSKLRPGKEYESLYASAVARAEVDWLVGINATRALTCKYNAQLSCGRVQTPTLAIIAAREEEIKTFKPKEYYGICATGSNHLKLIWQDKNTKNIRTFDKSVCEALLNTVRNKSAEVVEIDKSYKKKFSPQLYDLTELQRDGNRLFGFSPKETTSIMQRLYENYKVLTYPRTDSRYISTDIVDTLKDRVKACSVGPYSQIASEIFKKPIKGNSSFVDNNKVSDHHAIIPTEQMPMLSSMSDMERKIYDLVVKRFLAALYPPFEYEQITLKAKIGSEFFIATGKTIISQGWKAIYEHVNEEDEAKEDVVEQLLPKINRGDTISITNVVLTTGETKPPAPFNEGTLLSAMENPVKYMSNESESLKKTIGETGGLGTVATRADIIEKLFNSFLIEKNGKNIFITAKGKQLLALVPEELKSPALTAQWEQKLGYIAKGSLNKNIFINDMKKYAQVVVSEIKNSQDKFRHDNLTRTKCPECGKFMLEVNGKKGKMLVCQDRECGHRKNLSIITNARCSTCHKKLELRGEGEGQIFVCSCGFREKLSTFNERKKKESTKSSKSEVAKYMREQSKGNDGPFNSAMADALAKLQLK</sequence>
<dbReference type="InterPro" id="IPR013826">
    <property type="entry name" value="Topo_IA_cen_sub3"/>
</dbReference>
<dbReference type="Gene3D" id="3.40.50.140">
    <property type="match status" value="1"/>
</dbReference>
<comment type="similarity">
    <text evidence="2 8">Belongs to the type IA topoisomerase family.</text>
</comment>
<feature type="region of interest" description="Disordered" evidence="9">
    <location>
        <begin position="689"/>
        <end position="717"/>
    </location>
</feature>
<keyword evidence="13" id="KW-1185">Reference proteome</keyword>
<dbReference type="InterPro" id="IPR006171">
    <property type="entry name" value="TOPRIM_dom"/>
</dbReference>